<dbReference type="AlphaFoldDB" id="A0A942TL86"/>
<evidence type="ECO:0000313" key="1">
    <source>
        <dbReference type="EMBL" id="MBS4200276.1"/>
    </source>
</evidence>
<dbReference type="RefSeq" id="WP_213110872.1">
    <property type="nucleotide sequence ID" value="NZ_JAGYPJ010000001.1"/>
</dbReference>
<protein>
    <submittedName>
        <fullName evidence="1">Uncharacterized protein</fullName>
    </submittedName>
</protein>
<dbReference type="EMBL" id="JAGYPJ010000001">
    <property type="protein sequence ID" value="MBS4200276.1"/>
    <property type="molecule type" value="Genomic_DNA"/>
</dbReference>
<dbReference type="Proteomes" id="UP000682713">
    <property type="component" value="Unassembled WGS sequence"/>
</dbReference>
<reference evidence="1 2" key="1">
    <citation type="submission" date="2021-05" db="EMBL/GenBank/DDBJ databases">
        <title>Novel Bacillus species.</title>
        <authorList>
            <person name="Liu G."/>
        </authorList>
    </citation>
    <scope>NUCLEOTIDE SEQUENCE [LARGE SCALE GENOMIC DNA]</scope>
    <source>
        <strain evidence="1 2">FJAT-49732</strain>
    </source>
</reference>
<accession>A0A942TL86</accession>
<comment type="caution">
    <text evidence="1">The sequence shown here is derived from an EMBL/GenBank/DDBJ whole genome shotgun (WGS) entry which is preliminary data.</text>
</comment>
<gene>
    <name evidence="1" type="ORF">KHA93_11605</name>
</gene>
<keyword evidence="2" id="KW-1185">Reference proteome</keyword>
<evidence type="ECO:0000313" key="2">
    <source>
        <dbReference type="Proteomes" id="UP000682713"/>
    </source>
</evidence>
<sequence>MTWADELLLDLDPPKVLSTGVSNNRTSFFVMNGKCYIMDGVNYLEYDGTTVKAVTPYIPTISISKDPEGGGIPYEDFNLLGSGFKDSFSADGTATVFQLSLTGLATTKLTAVVNGTTMNEDSGFTVDRSTGKVTFSTAPDKGTNNVVITAYKTQSGFPERIKKCRLHVLFGGSNDTRVFVSGNKDMPEYIWSSELYDPSYFPENRFYKYWDKVMGFSKQYDYLVVERANGKHQITFDLSDGVSSFPSKPINDQVGTIATNSIQIVENNPVSLARDGIYMLVASNVRDERNVQRISEAVDAKLLREPNLENAISIDYDQKYWLAVNGNVYVFDYAIDEWYLYDNIHADCFIEMNGDLYFGSSVNGLIYRFKKETDMFPYNDDGKFINAYWKSAKIGFGSAERNKLIQKLFATIAPGKHTSCDFYYVSDKVSFPRNEENLPDYSIMHYGKSFYNDKIFDAKTEFINSTRTELFDYSTFIYSLFSYNASEQPTMIVKKVKAKKVVYYQLVIQNNRIDESLKIESLGLKYILQNYRK</sequence>
<organism evidence="1 2">
    <name type="scientific">Lederbergia citrisecunda</name>
    <dbReference type="NCBI Taxonomy" id="2833583"/>
    <lineage>
        <taxon>Bacteria</taxon>
        <taxon>Bacillati</taxon>
        <taxon>Bacillota</taxon>
        <taxon>Bacilli</taxon>
        <taxon>Bacillales</taxon>
        <taxon>Bacillaceae</taxon>
        <taxon>Lederbergia</taxon>
    </lineage>
</organism>
<proteinExistence type="predicted"/>
<name>A0A942TL86_9BACI</name>